<name>A0A244CPD3_PSEDV</name>
<organism evidence="3 4">
    <name type="scientific">Pseudoalteromonas ulvae</name>
    <dbReference type="NCBI Taxonomy" id="107327"/>
    <lineage>
        <taxon>Bacteria</taxon>
        <taxon>Pseudomonadati</taxon>
        <taxon>Pseudomonadota</taxon>
        <taxon>Gammaproteobacteria</taxon>
        <taxon>Alteromonadales</taxon>
        <taxon>Pseudoalteromonadaceae</taxon>
        <taxon>Pseudoalteromonas</taxon>
    </lineage>
</organism>
<dbReference type="PANTHER" id="PTHR35894:SF7">
    <property type="entry name" value="GENERAL SECRETION PATHWAY PROTEIN A-RELATED"/>
    <property type="match status" value="1"/>
</dbReference>
<dbReference type="GO" id="GO:0016887">
    <property type="term" value="F:ATP hydrolysis activity"/>
    <property type="evidence" value="ECO:0007669"/>
    <property type="project" value="InterPro"/>
</dbReference>
<evidence type="ECO:0000313" key="3">
    <source>
        <dbReference type="EMBL" id="OUL57473.1"/>
    </source>
</evidence>
<evidence type="ECO:0000256" key="1">
    <source>
        <dbReference type="SAM" id="Phobius"/>
    </source>
</evidence>
<sequence>MYLSFFSLNEMPFSLTPNTQFFCALKPHNEAMQVLLTALKMGEGFIKVTGEVGTGKTLLCRKLLNSLSEDTVVAYLPNPYLNPDELRWAFATELGLTSDSDLDQQALSQKIEHKLLQLQGAGQSVILIIDEAQCLSWDALEALRLFTNLETEQKKLLQVVLFGQPELDQRLSNERVRQLRQRISFSYQLRPMTKAEVVYYIEHRLKVAGAAQSLFNKRCALEIAKASRGIPRLVNLLCHKVLLQAFGQGEDKLTVRHVSHAIADTEDCTQAPHVKWGIIASGCVVLVIVGLWFWRQVL</sequence>
<dbReference type="InterPro" id="IPR027417">
    <property type="entry name" value="P-loop_NTPase"/>
</dbReference>
<keyword evidence="1" id="KW-1133">Transmembrane helix</keyword>
<feature type="domain" description="ORC1/DEAH AAA+ ATPase" evidence="2">
    <location>
        <begin position="42"/>
        <end position="171"/>
    </location>
</feature>
<dbReference type="InterPro" id="IPR049945">
    <property type="entry name" value="AAA_22"/>
</dbReference>
<protein>
    <submittedName>
        <fullName evidence="3">AAA family ATPase</fullName>
    </submittedName>
</protein>
<keyword evidence="4" id="KW-1185">Reference proteome</keyword>
<dbReference type="PANTHER" id="PTHR35894">
    <property type="entry name" value="GENERAL SECRETION PATHWAY PROTEIN A-RELATED"/>
    <property type="match status" value="1"/>
</dbReference>
<keyword evidence="1" id="KW-0812">Transmembrane</keyword>
<reference evidence="3 4" key="1">
    <citation type="submission" date="2017-02" db="EMBL/GenBank/DDBJ databases">
        <title>Pseudoalteromonas ulvae TC14 Genome.</title>
        <authorList>
            <person name="Molmeret M."/>
        </authorList>
    </citation>
    <scope>NUCLEOTIDE SEQUENCE [LARGE SCALE GENOMIC DNA]</scope>
    <source>
        <strain evidence="3">TC14</strain>
    </source>
</reference>
<dbReference type="EMBL" id="MWPV01000003">
    <property type="protein sequence ID" value="OUL57473.1"/>
    <property type="molecule type" value="Genomic_DNA"/>
</dbReference>
<dbReference type="InterPro" id="IPR052026">
    <property type="entry name" value="ExeA_AAA_ATPase_DNA-bind"/>
</dbReference>
<keyword evidence="1" id="KW-0472">Membrane</keyword>
<dbReference type="Proteomes" id="UP000194841">
    <property type="component" value="Unassembled WGS sequence"/>
</dbReference>
<dbReference type="Pfam" id="PF13401">
    <property type="entry name" value="AAA_22"/>
    <property type="match status" value="1"/>
</dbReference>
<dbReference type="SUPFAM" id="SSF52540">
    <property type="entry name" value="P-loop containing nucleoside triphosphate hydrolases"/>
    <property type="match status" value="1"/>
</dbReference>
<feature type="transmembrane region" description="Helical" evidence="1">
    <location>
        <begin position="276"/>
        <end position="294"/>
    </location>
</feature>
<accession>A0A244CPD3</accession>
<dbReference type="Gene3D" id="3.40.50.300">
    <property type="entry name" value="P-loop containing nucleotide triphosphate hydrolases"/>
    <property type="match status" value="1"/>
</dbReference>
<evidence type="ECO:0000313" key="4">
    <source>
        <dbReference type="Proteomes" id="UP000194841"/>
    </source>
</evidence>
<gene>
    <name evidence="3" type="ORF">B1199_10370</name>
</gene>
<comment type="caution">
    <text evidence="3">The sequence shown here is derived from an EMBL/GenBank/DDBJ whole genome shotgun (WGS) entry which is preliminary data.</text>
</comment>
<evidence type="ECO:0000259" key="2">
    <source>
        <dbReference type="Pfam" id="PF13401"/>
    </source>
</evidence>
<dbReference type="RefSeq" id="WP_086744056.1">
    <property type="nucleotide sequence ID" value="NZ_MWPV01000003.1"/>
</dbReference>
<dbReference type="OrthoDB" id="9780149at2"/>
<dbReference type="AlphaFoldDB" id="A0A244CPD3"/>
<dbReference type="CDD" id="cd00009">
    <property type="entry name" value="AAA"/>
    <property type="match status" value="1"/>
</dbReference>
<proteinExistence type="predicted"/>